<proteinExistence type="predicted"/>
<dbReference type="InterPro" id="IPR036063">
    <property type="entry name" value="Smr_dom_sf"/>
</dbReference>
<evidence type="ECO:0000259" key="2">
    <source>
        <dbReference type="PROSITE" id="PS50828"/>
    </source>
</evidence>
<feature type="region of interest" description="Disordered" evidence="1">
    <location>
        <begin position="248"/>
        <end position="278"/>
    </location>
</feature>
<dbReference type="SUPFAM" id="SSF160443">
    <property type="entry name" value="SMR domain-like"/>
    <property type="match status" value="1"/>
</dbReference>
<evidence type="ECO:0000256" key="1">
    <source>
        <dbReference type="SAM" id="MobiDB-lite"/>
    </source>
</evidence>
<dbReference type="InterPro" id="IPR009818">
    <property type="entry name" value="PAM2_motif"/>
</dbReference>
<dbReference type="Proteomes" id="UP000001060">
    <property type="component" value="Chromosome"/>
</dbReference>
<accession>D3HK08</accession>
<dbReference type="InterPro" id="IPR050872">
    <property type="entry name" value="PPR_P_subfamily"/>
</dbReference>
<dbReference type="AlphaFoldDB" id="D3HK08"/>
<reference evidence="3 4" key="1">
    <citation type="journal article" date="2010" name="PLoS Genet.">
        <title>Analysis of the Legionella longbeachae genome and transcriptome uncovers unique strategies to cause Legionnaires' disease.</title>
        <authorList>
            <person name="Cazalet C."/>
            <person name="Gomez-Valero L."/>
            <person name="Rusniok C."/>
            <person name="Lomma M."/>
            <person name="Dervins-Ravault D."/>
            <person name="Newton H."/>
            <person name="Sansom F."/>
            <person name="Jarraud S."/>
            <person name="Zidane N."/>
            <person name="Ma L."/>
            <person name="Bouchier C."/>
            <person name="Etienne J."/>
            <person name="Hartland E."/>
            <person name="Buchrieser C."/>
        </authorList>
    </citation>
    <scope>NUCLEOTIDE SEQUENCE [LARGE SCALE GENOMIC DNA]</scope>
    <source>
        <strain evidence="3 4">NSW150</strain>
    </source>
</reference>
<dbReference type="eggNOG" id="ENOG5031HPX">
    <property type="taxonomic scope" value="Bacteria"/>
</dbReference>
<evidence type="ECO:0000313" key="4">
    <source>
        <dbReference type="Proteomes" id="UP000001060"/>
    </source>
</evidence>
<dbReference type="PANTHER" id="PTHR46128:SF82">
    <property type="entry name" value="PENTACOTRIPEPTIDE-REPEAT REGION OF PRORP DOMAIN-CONTAINING PROTEIN"/>
    <property type="match status" value="1"/>
</dbReference>
<gene>
    <name evidence="3" type="ordered locus">LLO_2352</name>
</gene>
<dbReference type="Gene3D" id="1.25.40.10">
    <property type="entry name" value="Tetratricopeptide repeat domain"/>
    <property type="match status" value="1"/>
</dbReference>
<feature type="domain" description="Smr" evidence="2">
    <location>
        <begin position="159"/>
        <end position="242"/>
    </location>
</feature>
<dbReference type="Pfam" id="PF07145">
    <property type="entry name" value="PAM2"/>
    <property type="match status" value="1"/>
</dbReference>
<dbReference type="PROSITE" id="PS50828">
    <property type="entry name" value="SMR"/>
    <property type="match status" value="1"/>
</dbReference>
<dbReference type="InterPro" id="IPR002625">
    <property type="entry name" value="Smr_dom"/>
</dbReference>
<dbReference type="KEGG" id="llo:LLO_2352"/>
<organism evidence="3 4">
    <name type="scientific">Legionella longbeachae serogroup 1 (strain NSW150)</name>
    <dbReference type="NCBI Taxonomy" id="661367"/>
    <lineage>
        <taxon>Bacteria</taxon>
        <taxon>Pseudomonadati</taxon>
        <taxon>Pseudomonadota</taxon>
        <taxon>Gammaproteobacteria</taxon>
        <taxon>Legionellales</taxon>
        <taxon>Legionellaceae</taxon>
        <taxon>Legionella</taxon>
    </lineage>
</organism>
<sequence>MKQSDLKVNASIATYISYNNQLKGKNLRNITALLTEMLNNHVFPNTVILNQLIKRLSQLNQLQLSLDVHQMAVTKGLANAITYNITLNAIAKSAQPDVQLTLRLLEEAKKAGLANAITYASTLDAIAKSVQPDAQLAGALIDEAIEHFKLLDMRNGIRLDLHGLSFGLVYFGLKRRVLQEMDASHSISTLTLIYGKGLHSSSRDGIHPVKRAVWRVVSELSGQGISGQENKRNSGVFELSFRTVRSQPNATNPHRLFTSKLNPNAKPFIPTSSQNSLS</sequence>
<protein>
    <recommendedName>
        <fullName evidence="2">Smr domain-containing protein</fullName>
    </recommendedName>
</protein>
<dbReference type="EMBL" id="FN650140">
    <property type="protein sequence ID" value="CBJ12765.1"/>
    <property type="molecule type" value="Genomic_DNA"/>
</dbReference>
<name>D3HK08_LEGLN</name>
<dbReference type="HOGENOM" id="CLU_1000376_0_0_6"/>
<dbReference type="STRING" id="661367.LLO_2352"/>
<keyword evidence="4" id="KW-1185">Reference proteome</keyword>
<dbReference type="InterPro" id="IPR011990">
    <property type="entry name" value="TPR-like_helical_dom_sf"/>
</dbReference>
<evidence type="ECO:0000313" key="3">
    <source>
        <dbReference type="EMBL" id="CBJ12765.1"/>
    </source>
</evidence>
<dbReference type="PANTHER" id="PTHR46128">
    <property type="entry name" value="MITOCHONDRIAL GROUP I INTRON SPLICING FACTOR CCM1"/>
    <property type="match status" value="1"/>
</dbReference>